<dbReference type="eggNOG" id="COG5607">
    <property type="taxonomic scope" value="Bacteria"/>
</dbReference>
<evidence type="ECO:0000259" key="2">
    <source>
        <dbReference type="PROSITE" id="PS51707"/>
    </source>
</evidence>
<protein>
    <recommendedName>
        <fullName evidence="6">CYTH domain-containing protein</fullName>
    </recommendedName>
</protein>
<feature type="region of interest" description="Disordered" evidence="1">
    <location>
        <begin position="366"/>
        <end position="441"/>
    </location>
</feature>
<dbReference type="AlphaFoldDB" id="M1UZR4"/>
<dbReference type="RefSeq" id="WP_015651749.1">
    <property type="nucleotide sequence ID" value="NC_020506.1"/>
</dbReference>
<dbReference type="InterPro" id="IPR038186">
    <property type="entry name" value="CHAD_dom_sf"/>
</dbReference>
<dbReference type="Pfam" id="PF05235">
    <property type="entry name" value="CHAD"/>
    <property type="match status" value="2"/>
</dbReference>
<evidence type="ECO:0000313" key="5">
    <source>
        <dbReference type="Proteomes" id="UP000011760"/>
    </source>
</evidence>
<dbReference type="Gene3D" id="1.40.20.10">
    <property type="entry name" value="CHAD domain"/>
    <property type="match status" value="1"/>
</dbReference>
<gene>
    <name evidence="4" type="ORF">H924_09400</name>
</gene>
<dbReference type="InterPro" id="IPR007899">
    <property type="entry name" value="CHAD_dom"/>
</dbReference>
<reference evidence="4 5" key="1">
    <citation type="submission" date="2013-02" db="EMBL/GenBank/DDBJ databases">
        <title>The complete genome sequence of Corynebacterium callunae DSM 20147.</title>
        <authorList>
            <person name="Ruckert C."/>
            <person name="Albersmeier A."/>
            <person name="Kalinowski J."/>
        </authorList>
    </citation>
    <scope>NUCLEOTIDE SEQUENCE [LARGE SCALE GENOMIC DNA]</scope>
    <source>
        <strain evidence="4 5">DSM 20147</strain>
    </source>
</reference>
<dbReference type="PROSITE" id="PS51708">
    <property type="entry name" value="CHAD"/>
    <property type="match status" value="1"/>
</dbReference>
<feature type="domain" description="CHAD" evidence="3">
    <location>
        <begin position="222"/>
        <end position="583"/>
    </location>
</feature>
<evidence type="ECO:0008006" key="6">
    <source>
        <dbReference type="Google" id="ProtNLM"/>
    </source>
</evidence>
<dbReference type="PROSITE" id="PS51707">
    <property type="entry name" value="CYTH"/>
    <property type="match status" value="1"/>
</dbReference>
<feature type="compositionally biased region" description="Low complexity" evidence="1">
    <location>
        <begin position="382"/>
        <end position="400"/>
    </location>
</feature>
<keyword evidence="5" id="KW-1185">Reference proteome</keyword>
<dbReference type="SMART" id="SM01118">
    <property type="entry name" value="CYTH"/>
    <property type="match status" value="1"/>
</dbReference>
<dbReference type="CDD" id="cd07374">
    <property type="entry name" value="CYTH-like_Pase"/>
    <property type="match status" value="1"/>
</dbReference>
<dbReference type="InterPro" id="IPR033469">
    <property type="entry name" value="CYTH-like_dom_sf"/>
</dbReference>
<feature type="domain" description="CYTH" evidence="2">
    <location>
        <begin position="4"/>
        <end position="207"/>
    </location>
</feature>
<dbReference type="InterPro" id="IPR023577">
    <property type="entry name" value="CYTH_domain"/>
</dbReference>
<dbReference type="PATRIC" id="fig|1121353.3.peg.1918"/>
<dbReference type="SMART" id="SM00880">
    <property type="entry name" value="CHAD"/>
    <property type="match status" value="1"/>
</dbReference>
<name>M1UZR4_9CORY</name>
<dbReference type="SUPFAM" id="SSF55154">
    <property type="entry name" value="CYTH-like phosphatases"/>
    <property type="match status" value="1"/>
</dbReference>
<accession>M1UZR4</accession>
<organism evidence="4 5">
    <name type="scientific">Corynebacterium callunae DSM 20147</name>
    <dbReference type="NCBI Taxonomy" id="1121353"/>
    <lineage>
        <taxon>Bacteria</taxon>
        <taxon>Bacillati</taxon>
        <taxon>Actinomycetota</taxon>
        <taxon>Actinomycetes</taxon>
        <taxon>Mycobacteriales</taxon>
        <taxon>Corynebacteriaceae</taxon>
        <taxon>Corynebacterium</taxon>
    </lineage>
</organism>
<feature type="compositionally biased region" description="Acidic residues" evidence="1">
    <location>
        <begin position="401"/>
        <end position="417"/>
    </location>
</feature>
<dbReference type="STRING" id="1121353.H924_09400"/>
<dbReference type="Pfam" id="PF01928">
    <property type="entry name" value="CYTH"/>
    <property type="match status" value="1"/>
</dbReference>
<evidence type="ECO:0000313" key="4">
    <source>
        <dbReference type="EMBL" id="AGG67318.1"/>
    </source>
</evidence>
<evidence type="ECO:0000259" key="3">
    <source>
        <dbReference type="PROSITE" id="PS51708"/>
    </source>
</evidence>
<dbReference type="Proteomes" id="UP000011760">
    <property type="component" value="Chromosome"/>
</dbReference>
<sequence length="602" mass="67066">MNQHLEVEAKFSVSESTQIPNLGEITGVDRVDRTEIHNLSAVYFDTEDLRLTRSKITLRRRTGGNDAGWHIKFPGEVGRREVQASLDAEGASESSAPKELLGHIRALVQGRPLLPIAQVDNERHMSYLVNAEGELLAEFCDDHVSTVSYLPGGVRKQWREWELELSDAALQDETGMALLENASQTLQAAGAFPSSSPSKLSSALDNSINYAPTPPQMAELEEGDPARGVLAAIAANATKIAEYDPKVRADEYDSVHQMRVATRELRSHLQTFEGILGGEEYLKIEKELKVLATILGRARDAEVIEERLASLVETEIGDAIEESTKQELLEDLRAEYQREHARVVRALDDDRYTNLLQSLEDLLVNPPLVTEGEEEAEKAVEIEPATEQSEPATAEAAFVEETADNAETEETPADDSVEAAPEAEVTEEPVNAAPQENKEKKPAKVDAALVLLTHLDKAHAKLVKLDKKARKEWANSELSALEREENYHNVRKAAKKLRYSAEAVSKATDVNTKKLYKACSTLQSVLGDFQDAITSREELLRRAKAASRQQRDTFAYGVLYQHEHTLSRSYLEGYPEAFKEVEKAYEKLEEETAKRVKKSQRK</sequence>
<dbReference type="KEGG" id="ccn:H924_09400"/>
<dbReference type="eggNOG" id="COG3025">
    <property type="taxonomic scope" value="Bacteria"/>
</dbReference>
<dbReference type="HOGENOM" id="CLU_026984_1_0_11"/>
<dbReference type="OrthoDB" id="9777271at2"/>
<dbReference type="PANTHER" id="PTHR39339:SF1">
    <property type="entry name" value="CHAD DOMAIN-CONTAINING PROTEIN"/>
    <property type="match status" value="1"/>
</dbReference>
<dbReference type="EMBL" id="CP004354">
    <property type="protein sequence ID" value="AGG67318.1"/>
    <property type="molecule type" value="Genomic_DNA"/>
</dbReference>
<evidence type="ECO:0000256" key="1">
    <source>
        <dbReference type="SAM" id="MobiDB-lite"/>
    </source>
</evidence>
<feature type="compositionally biased region" description="Low complexity" evidence="1">
    <location>
        <begin position="418"/>
        <end position="434"/>
    </location>
</feature>
<dbReference type="Gene3D" id="2.40.320.10">
    <property type="entry name" value="Hypothetical Protein Pfu-838710-001"/>
    <property type="match status" value="1"/>
</dbReference>
<proteinExistence type="predicted"/>
<dbReference type="PANTHER" id="PTHR39339">
    <property type="entry name" value="SLR1444 PROTEIN"/>
    <property type="match status" value="1"/>
</dbReference>